<dbReference type="RefSeq" id="WP_069107387.1">
    <property type="nucleotide sequence ID" value="NZ_CP009043.1"/>
</dbReference>
<evidence type="ECO:0000256" key="1">
    <source>
        <dbReference type="SAM" id="SignalP"/>
    </source>
</evidence>
<evidence type="ECO:0000313" key="3">
    <source>
        <dbReference type="Proteomes" id="UP000028486"/>
    </source>
</evidence>
<name>A0A076FBS7_9BACT</name>
<keyword evidence="1" id="KW-0732">Signal</keyword>
<sequence>MIKFIRFFSLFVAIFLLNACATPQAEHSKSISLLIKSNLIKINDTGFVHFYKNGINLQVYNSGKNILNLNIKDQICINGACQSKLDFNQKLFLSSHYPELLEDIISQKPIFQGIEMQKTSCGFEQSIRKLLVEYKVCDGLTSFIDKKNGTKIIMKELN</sequence>
<organism evidence="2 3">
    <name type="scientific">Campylobacter iguaniorum</name>
    <dbReference type="NCBI Taxonomy" id="1244531"/>
    <lineage>
        <taxon>Bacteria</taxon>
        <taxon>Pseudomonadati</taxon>
        <taxon>Campylobacterota</taxon>
        <taxon>Epsilonproteobacteria</taxon>
        <taxon>Campylobacterales</taxon>
        <taxon>Campylobacteraceae</taxon>
        <taxon>Campylobacter</taxon>
    </lineage>
</organism>
<keyword evidence="3" id="KW-1185">Reference proteome</keyword>
<dbReference type="AlphaFoldDB" id="A0A076FBS7"/>
<dbReference type="STRING" id="1244531.CIG2463D_1765"/>
<dbReference type="KEGG" id="caj:CIG1485E_1568"/>
<feature type="signal peptide" evidence="1">
    <location>
        <begin position="1"/>
        <end position="21"/>
    </location>
</feature>
<gene>
    <name evidence="2" type="ORF">CIG1485E_1568</name>
</gene>
<dbReference type="HOGENOM" id="CLU_136117_1_0_7"/>
<dbReference type="OrthoDB" id="5373103at2"/>
<reference evidence="3" key="1">
    <citation type="journal article" date="2014" name="Genome Announc.">
        <title>Complete Genome Sequence of Campylobacter iguaniorum Strain 1485ET, Isolated from a Bearded Dragon (Pogona vitticeps).</title>
        <authorList>
            <person name="Gilbert M.J."/>
            <person name="Miller W.G."/>
            <person name="Yee E."/>
            <person name="Kik M."/>
            <person name="Wagenaar J.A."/>
            <person name="Duim B."/>
        </authorList>
    </citation>
    <scope>NUCLEOTIDE SEQUENCE [LARGE SCALE GENOMIC DNA]</scope>
    <source>
        <strain evidence="3">1485E</strain>
    </source>
</reference>
<dbReference type="EMBL" id="CP009043">
    <property type="protein sequence ID" value="AII15391.1"/>
    <property type="molecule type" value="Genomic_DNA"/>
</dbReference>
<dbReference type="Proteomes" id="UP000028486">
    <property type="component" value="Chromosome"/>
</dbReference>
<dbReference type="eggNOG" id="ENOG502ZYK6">
    <property type="taxonomic scope" value="Bacteria"/>
</dbReference>
<evidence type="ECO:0000313" key="2">
    <source>
        <dbReference type="EMBL" id="AII15391.1"/>
    </source>
</evidence>
<accession>A0A076FBS7</accession>
<proteinExistence type="predicted"/>
<keyword evidence="2" id="KW-0449">Lipoprotein</keyword>
<feature type="chain" id="PRO_5001711629" evidence="1">
    <location>
        <begin position="22"/>
        <end position="158"/>
    </location>
</feature>
<protein>
    <submittedName>
        <fullName evidence="2">Hypothetical lipoprotein</fullName>
    </submittedName>
</protein>